<dbReference type="EMBL" id="UYSL01019989">
    <property type="protein sequence ID" value="VDL71895.1"/>
    <property type="molecule type" value="Genomic_DNA"/>
</dbReference>
<evidence type="ECO:0000313" key="1">
    <source>
        <dbReference type="EMBL" id="VDL71895.1"/>
    </source>
</evidence>
<dbReference type="Proteomes" id="UP000271162">
    <property type="component" value="Unassembled WGS sequence"/>
</dbReference>
<sequence length="129" mass="15031">MQSYSYRAPTAKCLVKADSDNVLLVRNFERLCEETRPDVPSRLMDACEDTLFPNSSNYRKLPEDVLFTGIFAEKAGIRRTHVGGMSFIDAPEFLCREGKHTYSIHMNREKHPQRYFRRLISMEGFPCNY</sequence>
<dbReference type="STRING" id="27835.A0A0N4XYW0"/>
<protein>
    <submittedName>
        <fullName evidence="3">Hexosyltransferase</fullName>
    </submittedName>
</protein>
<dbReference type="WBParaSite" id="NBR_0000830501-mRNA-1">
    <property type="protein sequence ID" value="NBR_0000830501-mRNA-1"/>
    <property type="gene ID" value="NBR_0000830501"/>
</dbReference>
<gene>
    <name evidence="1" type="ORF">NBR_LOCUS8306</name>
</gene>
<proteinExistence type="predicted"/>
<dbReference type="OMA" id="TYSIHMN"/>
<reference evidence="1 2" key="2">
    <citation type="submission" date="2018-11" db="EMBL/GenBank/DDBJ databases">
        <authorList>
            <consortium name="Pathogen Informatics"/>
        </authorList>
    </citation>
    <scope>NUCLEOTIDE SEQUENCE [LARGE SCALE GENOMIC DNA]</scope>
</reference>
<evidence type="ECO:0000313" key="3">
    <source>
        <dbReference type="WBParaSite" id="NBR_0000830501-mRNA-1"/>
    </source>
</evidence>
<name>A0A0N4XYW0_NIPBR</name>
<reference evidence="3" key="1">
    <citation type="submission" date="2017-02" db="UniProtKB">
        <authorList>
            <consortium name="WormBaseParasite"/>
        </authorList>
    </citation>
    <scope>IDENTIFICATION</scope>
</reference>
<accession>A0A0N4XYW0</accession>
<dbReference type="AlphaFoldDB" id="A0A0N4XYW0"/>
<organism evidence="3">
    <name type="scientific">Nippostrongylus brasiliensis</name>
    <name type="common">Rat hookworm</name>
    <dbReference type="NCBI Taxonomy" id="27835"/>
    <lineage>
        <taxon>Eukaryota</taxon>
        <taxon>Metazoa</taxon>
        <taxon>Ecdysozoa</taxon>
        <taxon>Nematoda</taxon>
        <taxon>Chromadorea</taxon>
        <taxon>Rhabditida</taxon>
        <taxon>Rhabditina</taxon>
        <taxon>Rhabditomorpha</taxon>
        <taxon>Strongyloidea</taxon>
        <taxon>Heligmosomidae</taxon>
        <taxon>Nippostrongylus</taxon>
    </lineage>
</organism>
<keyword evidence="2" id="KW-1185">Reference proteome</keyword>
<evidence type="ECO:0000313" key="2">
    <source>
        <dbReference type="Proteomes" id="UP000271162"/>
    </source>
</evidence>